<accession>A0AAD6Z9C2</accession>
<evidence type="ECO:0000256" key="1">
    <source>
        <dbReference type="SAM" id="SignalP"/>
    </source>
</evidence>
<sequence>MFSVTSIVASLVLAGVASANPVARAACNPALAGLGISIASGSLEIGYGSSVAGAAIISQTLSATGAEYIAEASTITNGGFVLKDVNQPNQAAGLFPTWVNGVIELETLVTPQDGTQGWGFVCSTCNDPSTVAEGGVVASSCTVVNGFTGQCLQIGSAAGSAVTIANCVSGSSAQSFAVYKA</sequence>
<protein>
    <submittedName>
        <fullName evidence="2">Uncharacterized protein</fullName>
    </submittedName>
</protein>
<feature type="signal peptide" evidence="1">
    <location>
        <begin position="1"/>
        <end position="19"/>
    </location>
</feature>
<keyword evidence="3" id="KW-1185">Reference proteome</keyword>
<evidence type="ECO:0000313" key="3">
    <source>
        <dbReference type="Proteomes" id="UP001218218"/>
    </source>
</evidence>
<dbReference type="EMBL" id="JARIHO010000069">
    <property type="protein sequence ID" value="KAJ7312882.1"/>
    <property type="molecule type" value="Genomic_DNA"/>
</dbReference>
<organism evidence="2 3">
    <name type="scientific">Mycena albidolilacea</name>
    <dbReference type="NCBI Taxonomy" id="1033008"/>
    <lineage>
        <taxon>Eukaryota</taxon>
        <taxon>Fungi</taxon>
        <taxon>Dikarya</taxon>
        <taxon>Basidiomycota</taxon>
        <taxon>Agaricomycotina</taxon>
        <taxon>Agaricomycetes</taxon>
        <taxon>Agaricomycetidae</taxon>
        <taxon>Agaricales</taxon>
        <taxon>Marasmiineae</taxon>
        <taxon>Mycenaceae</taxon>
        <taxon>Mycena</taxon>
    </lineage>
</organism>
<name>A0AAD6Z9C2_9AGAR</name>
<dbReference type="AlphaFoldDB" id="A0AAD6Z9C2"/>
<evidence type="ECO:0000313" key="2">
    <source>
        <dbReference type="EMBL" id="KAJ7312882.1"/>
    </source>
</evidence>
<feature type="chain" id="PRO_5042284147" evidence="1">
    <location>
        <begin position="20"/>
        <end position="181"/>
    </location>
</feature>
<keyword evidence="1" id="KW-0732">Signal</keyword>
<proteinExistence type="predicted"/>
<dbReference type="Proteomes" id="UP001218218">
    <property type="component" value="Unassembled WGS sequence"/>
</dbReference>
<comment type="caution">
    <text evidence="2">The sequence shown here is derived from an EMBL/GenBank/DDBJ whole genome shotgun (WGS) entry which is preliminary data.</text>
</comment>
<reference evidence="2" key="1">
    <citation type="submission" date="2023-03" db="EMBL/GenBank/DDBJ databases">
        <title>Massive genome expansion in bonnet fungi (Mycena s.s.) driven by repeated elements and novel gene families across ecological guilds.</title>
        <authorList>
            <consortium name="Lawrence Berkeley National Laboratory"/>
            <person name="Harder C.B."/>
            <person name="Miyauchi S."/>
            <person name="Viragh M."/>
            <person name="Kuo A."/>
            <person name="Thoen E."/>
            <person name="Andreopoulos B."/>
            <person name="Lu D."/>
            <person name="Skrede I."/>
            <person name="Drula E."/>
            <person name="Henrissat B."/>
            <person name="Morin E."/>
            <person name="Kohler A."/>
            <person name="Barry K."/>
            <person name="LaButti K."/>
            <person name="Morin E."/>
            <person name="Salamov A."/>
            <person name="Lipzen A."/>
            <person name="Mereny Z."/>
            <person name="Hegedus B."/>
            <person name="Baldrian P."/>
            <person name="Stursova M."/>
            <person name="Weitz H."/>
            <person name="Taylor A."/>
            <person name="Grigoriev I.V."/>
            <person name="Nagy L.G."/>
            <person name="Martin F."/>
            <person name="Kauserud H."/>
        </authorList>
    </citation>
    <scope>NUCLEOTIDE SEQUENCE</scope>
    <source>
        <strain evidence="2">CBHHK002</strain>
    </source>
</reference>
<gene>
    <name evidence="2" type="ORF">DFH08DRAFT_1087437</name>
</gene>